<feature type="region of interest" description="Disordered" evidence="1">
    <location>
        <begin position="694"/>
        <end position="749"/>
    </location>
</feature>
<dbReference type="Gene3D" id="3.40.20.10">
    <property type="entry name" value="Severin"/>
    <property type="match status" value="1"/>
</dbReference>
<feature type="compositionally biased region" description="Low complexity" evidence="1">
    <location>
        <begin position="1035"/>
        <end position="1061"/>
    </location>
</feature>
<dbReference type="InterPro" id="IPR029006">
    <property type="entry name" value="ADF-H/Gelsolin-like_dom_sf"/>
</dbReference>
<feature type="region of interest" description="Disordered" evidence="1">
    <location>
        <begin position="150"/>
        <end position="354"/>
    </location>
</feature>
<feature type="compositionally biased region" description="Polar residues" evidence="1">
    <location>
        <begin position="171"/>
        <end position="196"/>
    </location>
</feature>
<feature type="compositionally biased region" description="Low complexity" evidence="1">
    <location>
        <begin position="319"/>
        <end position="330"/>
    </location>
</feature>
<feature type="compositionally biased region" description="Basic residues" evidence="1">
    <location>
        <begin position="278"/>
        <end position="287"/>
    </location>
</feature>
<accession>A0A9P7Z5P7</accession>
<reference evidence="2" key="1">
    <citation type="journal article" date="2021" name="IMA Fungus">
        <title>Genomic characterization of three marine fungi, including Emericellopsis atlantica sp. nov. with signatures of a generalist lifestyle and marine biomass degradation.</title>
        <authorList>
            <person name="Hagestad O.C."/>
            <person name="Hou L."/>
            <person name="Andersen J.H."/>
            <person name="Hansen E.H."/>
            <person name="Altermark B."/>
            <person name="Li C."/>
            <person name="Kuhnert E."/>
            <person name="Cox R.J."/>
            <person name="Crous P.W."/>
            <person name="Spatafora J.W."/>
            <person name="Lail K."/>
            <person name="Amirebrahimi M."/>
            <person name="Lipzen A."/>
            <person name="Pangilinan J."/>
            <person name="Andreopoulos W."/>
            <person name="Hayes R.D."/>
            <person name="Ng V."/>
            <person name="Grigoriev I.V."/>
            <person name="Jackson S.A."/>
            <person name="Sutton T.D.S."/>
            <person name="Dobson A.D.W."/>
            <person name="Rama T."/>
        </authorList>
    </citation>
    <scope>NUCLEOTIDE SEQUENCE</scope>
    <source>
        <strain evidence="2">TRa3180A</strain>
    </source>
</reference>
<feature type="compositionally biased region" description="Polar residues" evidence="1">
    <location>
        <begin position="294"/>
        <end position="313"/>
    </location>
</feature>
<protein>
    <recommendedName>
        <fullName evidence="4">ADF-H domain-containing protein</fullName>
    </recommendedName>
</protein>
<feature type="compositionally biased region" description="Low complexity" evidence="1">
    <location>
        <begin position="987"/>
        <end position="997"/>
    </location>
</feature>
<feature type="compositionally biased region" description="Polar residues" evidence="1">
    <location>
        <begin position="555"/>
        <end position="566"/>
    </location>
</feature>
<feature type="compositionally biased region" description="Low complexity" evidence="1">
    <location>
        <begin position="835"/>
        <end position="847"/>
    </location>
</feature>
<feature type="compositionally biased region" description="Low complexity" evidence="1">
    <location>
        <begin position="340"/>
        <end position="351"/>
    </location>
</feature>
<evidence type="ECO:0000313" key="2">
    <source>
        <dbReference type="EMBL" id="KAG9246079.1"/>
    </source>
</evidence>
<evidence type="ECO:0000256" key="1">
    <source>
        <dbReference type="SAM" id="MobiDB-lite"/>
    </source>
</evidence>
<dbReference type="EMBL" id="MU253818">
    <property type="protein sequence ID" value="KAG9246079.1"/>
    <property type="molecule type" value="Genomic_DNA"/>
</dbReference>
<dbReference type="Proteomes" id="UP000887226">
    <property type="component" value="Unassembled WGS sequence"/>
</dbReference>
<feature type="compositionally biased region" description="Polar residues" evidence="1">
    <location>
        <begin position="596"/>
        <end position="615"/>
    </location>
</feature>
<organism evidence="2 3">
    <name type="scientific">Calycina marina</name>
    <dbReference type="NCBI Taxonomy" id="1763456"/>
    <lineage>
        <taxon>Eukaryota</taxon>
        <taxon>Fungi</taxon>
        <taxon>Dikarya</taxon>
        <taxon>Ascomycota</taxon>
        <taxon>Pezizomycotina</taxon>
        <taxon>Leotiomycetes</taxon>
        <taxon>Helotiales</taxon>
        <taxon>Pezizellaceae</taxon>
        <taxon>Calycina</taxon>
    </lineage>
</organism>
<dbReference type="AlphaFoldDB" id="A0A9P7Z5P7"/>
<feature type="compositionally biased region" description="Polar residues" evidence="1">
    <location>
        <begin position="1062"/>
        <end position="1073"/>
    </location>
</feature>
<evidence type="ECO:0000313" key="3">
    <source>
        <dbReference type="Proteomes" id="UP000887226"/>
    </source>
</evidence>
<feature type="compositionally biased region" description="Polar residues" evidence="1">
    <location>
        <begin position="509"/>
        <end position="535"/>
    </location>
</feature>
<dbReference type="SUPFAM" id="SSF55753">
    <property type="entry name" value="Actin depolymerizing proteins"/>
    <property type="match status" value="1"/>
</dbReference>
<dbReference type="CDD" id="cd11282">
    <property type="entry name" value="ADF_coactosin_like"/>
    <property type="match status" value="1"/>
</dbReference>
<feature type="compositionally biased region" description="Basic and acidic residues" evidence="1">
    <location>
        <begin position="890"/>
        <end position="906"/>
    </location>
</feature>
<gene>
    <name evidence="2" type="ORF">BJ878DRAFT_417802</name>
</gene>
<sequence length="1219" mass="132136">MSLNGLDDVKVTKAHEAAVAEPGGWFLLKYASREEVELLGRGNGGIVEIRNSIASFEEAAPLFGFLRYRRRNVVIKYVPEECSRLIQARATVHFNAVTERFSPNDTVFSITTSKELKDSTLSAECSLHTASGSISSSTSSLRQRRLMEIAEEEEDTRTQRQSIVPEERPTTAKTLSATEPSPSTELEPTISHTTSIADPGDTTYPPGEPPSPILESTHIDEPRKSSQSLRPDLSISSSYRSTGKKIKLGPRPSLDVGASQYRPVSSLPAGLKLFSKGPRSKQGRPKSYHAPETPESTDSALLSSDTMPQNLQNPRPHISSGRPTSSSGMSIRSKPRMASNTNTPKTPTTTPEKTRLMKALEMRKKQMNTRKPPPLPTEPIPVLMKHMREDRGSEAPNTFSKAPPEIHDTLMALDELVREDDLTMSFVTSSTLKTDESDAAKPDSYPVSPAGPSEHAESTRASSISESTDDTVQDIQVNKAEPIALDESSDDTVGPSQKANVRVEEPTKDTAQADTPEAQQIVSTEPKSLDANTQGGTPGFFETPLEPESAPKTAFSETSIPTSEFNPVTRHASVMLSDISKTAEPPQPTHDLPRSKFSTQSTDAAVTPSLSTEPRLQSKRDGLTFISPKKSMEDATSIAASKRWKKKSLIEPIRTDVDLSDRSGANSANFSSDDDLMDELQDAVFHEAKPISVSKSPISPVFSSDVPSPKKKESNRFSRAFSNPLGDKTTNATLLSPPSKAEGSRSVSASAAYLNRINQQSSQAMPKKVNLGSGISQRIKALEKFSSLSPDVAAATTSTSPIPSPAFFAVRTGSLRDSKAPSIAERANSLNRNTPSPSFSRESSPEISRARDRSNSVKSRVGALCNSSSSQSPSQGFKPQPDSISVTAKIVRDPGHPFPKKPDASKDPTNYTPLDLKESPLKIDHRKAAASTPKETIKERRLSTSSKASKHTTTGRERRSSITVVKDLINQGRASLSEKRRSINLEPSPSAPMMLSPSRPPPSHTNGSPGFPKTLSLGRRSISDRNVTSPPPTASSSSSISEEGGQKSSRASRMMRRMSSSFTTNRKTKTAVSPTIREGGEPLDSPVFSSPTAVEIGDVNVQFPDTLLWKRRSMLLDSQGYLIVSPAGSDRDKTNAGAVRRYHFSSFRMPAIPDVDMQELPNSVYLDFVEGGGLQIACEDRGGQSYVLSGKPYMLIDEVEANISAVLQDAYRTWAAYGQ</sequence>
<feature type="region of interest" description="Disordered" evidence="1">
    <location>
        <begin position="817"/>
        <end position="1087"/>
    </location>
</feature>
<feature type="region of interest" description="Disordered" evidence="1">
    <location>
        <begin position="428"/>
        <end position="638"/>
    </location>
</feature>
<feature type="compositionally biased region" description="Basic and acidic residues" evidence="1">
    <location>
        <begin position="915"/>
        <end position="927"/>
    </location>
</feature>
<feature type="compositionally biased region" description="Low complexity" evidence="1">
    <location>
        <begin position="694"/>
        <end position="704"/>
    </location>
</feature>
<evidence type="ECO:0008006" key="4">
    <source>
        <dbReference type="Google" id="ProtNLM"/>
    </source>
</evidence>
<keyword evidence="3" id="KW-1185">Reference proteome</keyword>
<dbReference type="OrthoDB" id="74412at2759"/>
<comment type="caution">
    <text evidence="2">The sequence shown here is derived from an EMBL/GenBank/DDBJ whole genome shotgun (WGS) entry which is preliminary data.</text>
</comment>
<name>A0A9P7Z5P7_9HELO</name>
<feature type="compositionally biased region" description="Polar residues" evidence="1">
    <location>
        <begin position="225"/>
        <end position="241"/>
    </location>
</feature>
<proteinExistence type="predicted"/>